<dbReference type="EMBL" id="JACIEK010000013">
    <property type="protein sequence ID" value="MBB3999980.1"/>
    <property type="molecule type" value="Genomic_DNA"/>
</dbReference>
<dbReference type="InterPro" id="IPR037185">
    <property type="entry name" value="EmrE-like"/>
</dbReference>
<keyword evidence="4" id="KW-1185">Reference proteome</keyword>
<evidence type="ECO:0000313" key="4">
    <source>
        <dbReference type="Proteomes" id="UP000542776"/>
    </source>
</evidence>
<dbReference type="Pfam" id="PF00892">
    <property type="entry name" value="EamA"/>
    <property type="match status" value="1"/>
</dbReference>
<dbReference type="AlphaFoldDB" id="A0A7W6H7D4"/>
<gene>
    <name evidence="3" type="ORF">GGR04_003852</name>
</gene>
<proteinExistence type="predicted"/>
<accession>A0A7W6H7D4</accession>
<name>A0A7W6H7D4_9HYPH</name>
<dbReference type="PANTHER" id="PTHR22911">
    <property type="entry name" value="ACYL-MALONYL CONDENSING ENZYME-RELATED"/>
    <property type="match status" value="1"/>
</dbReference>
<protein>
    <submittedName>
        <fullName evidence="3">Transporter family protein</fullName>
    </submittedName>
</protein>
<organism evidence="3 4">
    <name type="scientific">Aureimonas pseudogalii</name>
    <dbReference type="NCBI Taxonomy" id="1744844"/>
    <lineage>
        <taxon>Bacteria</taxon>
        <taxon>Pseudomonadati</taxon>
        <taxon>Pseudomonadota</taxon>
        <taxon>Alphaproteobacteria</taxon>
        <taxon>Hyphomicrobiales</taxon>
        <taxon>Aurantimonadaceae</taxon>
        <taxon>Aureimonas</taxon>
    </lineage>
</organism>
<keyword evidence="1" id="KW-0812">Transmembrane</keyword>
<comment type="caution">
    <text evidence="3">The sequence shown here is derived from an EMBL/GenBank/DDBJ whole genome shotgun (WGS) entry which is preliminary data.</text>
</comment>
<feature type="transmembrane region" description="Helical" evidence="1">
    <location>
        <begin position="65"/>
        <end position="86"/>
    </location>
</feature>
<keyword evidence="1" id="KW-0472">Membrane</keyword>
<dbReference type="FunFam" id="1.10.3730.20:FF:000009">
    <property type="entry name" value="EamA family transporter"/>
    <property type="match status" value="1"/>
</dbReference>
<feature type="transmembrane region" description="Helical" evidence="1">
    <location>
        <begin position="98"/>
        <end position="115"/>
    </location>
</feature>
<sequence length="139" mass="14272">MGWLGWALASAAFAALTAIFGKVGVSGIASDYATLIRTLVILALVAAIVTAKGQWQSPAALPGRALLFLMLSGLATGASWLCYYRALQLGQAAQVAPIDKLSVVLVAVFGATFLAERLGPANWAGVAMIAGGAILVAWR</sequence>
<dbReference type="Gene3D" id="1.10.3730.20">
    <property type="match status" value="1"/>
</dbReference>
<feature type="transmembrane region" description="Helical" evidence="1">
    <location>
        <begin position="32"/>
        <end position="53"/>
    </location>
</feature>
<dbReference type="Proteomes" id="UP000542776">
    <property type="component" value="Unassembled WGS sequence"/>
</dbReference>
<dbReference type="GO" id="GO:0016020">
    <property type="term" value="C:membrane"/>
    <property type="evidence" value="ECO:0007669"/>
    <property type="project" value="InterPro"/>
</dbReference>
<evidence type="ECO:0000313" key="3">
    <source>
        <dbReference type="EMBL" id="MBB3999980.1"/>
    </source>
</evidence>
<evidence type="ECO:0000259" key="2">
    <source>
        <dbReference type="Pfam" id="PF00892"/>
    </source>
</evidence>
<dbReference type="RefSeq" id="WP_183201471.1">
    <property type="nucleotide sequence ID" value="NZ_JACIEK010000013.1"/>
</dbReference>
<dbReference type="PANTHER" id="PTHR22911:SF137">
    <property type="entry name" value="SOLUTE CARRIER FAMILY 35 MEMBER G2-RELATED"/>
    <property type="match status" value="1"/>
</dbReference>
<dbReference type="InterPro" id="IPR000620">
    <property type="entry name" value="EamA_dom"/>
</dbReference>
<dbReference type="SUPFAM" id="SSF103481">
    <property type="entry name" value="Multidrug resistance efflux transporter EmrE"/>
    <property type="match status" value="1"/>
</dbReference>
<keyword evidence="1" id="KW-1133">Transmembrane helix</keyword>
<feature type="domain" description="EamA" evidence="2">
    <location>
        <begin position="3"/>
        <end position="137"/>
    </location>
</feature>
<feature type="transmembrane region" description="Helical" evidence="1">
    <location>
        <begin position="6"/>
        <end position="25"/>
    </location>
</feature>
<feature type="transmembrane region" description="Helical" evidence="1">
    <location>
        <begin position="121"/>
        <end position="138"/>
    </location>
</feature>
<evidence type="ECO:0000256" key="1">
    <source>
        <dbReference type="SAM" id="Phobius"/>
    </source>
</evidence>
<reference evidence="3 4" key="1">
    <citation type="submission" date="2020-08" db="EMBL/GenBank/DDBJ databases">
        <title>Genomic Encyclopedia of Type Strains, Phase IV (KMG-IV): sequencing the most valuable type-strain genomes for metagenomic binning, comparative biology and taxonomic classification.</title>
        <authorList>
            <person name="Goeker M."/>
        </authorList>
    </citation>
    <scope>NUCLEOTIDE SEQUENCE [LARGE SCALE GENOMIC DNA]</scope>
    <source>
        <strain evidence="3 4">DSM 102238</strain>
    </source>
</reference>